<accession>A0A2I1NA76</accession>
<evidence type="ECO:0000256" key="3">
    <source>
        <dbReference type="ARBA" id="ARBA00022723"/>
    </source>
</evidence>
<dbReference type="SUPFAM" id="SSF102114">
    <property type="entry name" value="Radical SAM enzymes"/>
    <property type="match status" value="1"/>
</dbReference>
<protein>
    <submittedName>
        <fullName evidence="7">Radical SAM protein</fullName>
    </submittedName>
</protein>
<dbReference type="GO" id="GO:0046872">
    <property type="term" value="F:metal ion binding"/>
    <property type="evidence" value="ECO:0007669"/>
    <property type="project" value="UniProtKB-KW"/>
</dbReference>
<sequence>MFKERVKGHHRPNLSKPTMVNPKELEDFLNTKPDSKDGIIYFHVPFCDNICSFCNLNRKKLDGKLDEYSDFLVQNIKYYAKFPYIKDKVFKSIYFGGGTPTTLSAANLEKVLASINQNFNIAKDAEFSFETTLHNLNKNKINLMQGFGVNRYSIGIQTFSNNGRKLLNRVGDKDRAIQKLSFIKDEFKGFVCADIIYNYPNQSDDEVLEDAKILKNLKIDSASFYSLQFHEGSKFLEKNDPNYYDLKTDFKLHKLFLESMLSDENYELLEYTKVARKNHDKYLYITLSHKGVDILPIGSGAGGKLGNYGIFSMNEKMKMISKNSNTQKEYDKFLNLFQYDKISILKIKSFLDKKTFDMVYKFLKSCENENLLKIKDDFLIFNIAGIFWGNTIAEEILNLTKNYFLQKHLDEIKGENL</sequence>
<dbReference type="CDD" id="cd01335">
    <property type="entry name" value="Radical_SAM"/>
    <property type="match status" value="1"/>
</dbReference>
<keyword evidence="3" id="KW-0479">Metal-binding</keyword>
<dbReference type="GO" id="GO:0006779">
    <property type="term" value="P:porphyrin-containing compound biosynthetic process"/>
    <property type="evidence" value="ECO:0007669"/>
    <property type="project" value="TreeGrafter"/>
</dbReference>
<evidence type="ECO:0000313" key="8">
    <source>
        <dbReference type="Proteomes" id="UP000234639"/>
    </source>
</evidence>
<dbReference type="InterPro" id="IPR006638">
    <property type="entry name" value="Elp3/MiaA/NifB-like_rSAM"/>
</dbReference>
<comment type="cofactor">
    <cofactor evidence="1">
        <name>[4Fe-4S] cluster</name>
        <dbReference type="ChEBI" id="CHEBI:49883"/>
    </cofactor>
</comment>
<dbReference type="PROSITE" id="PS51918">
    <property type="entry name" value="RADICAL_SAM"/>
    <property type="match status" value="1"/>
</dbReference>
<name>A0A2I1NA76_9BACT</name>
<dbReference type="EMBL" id="PKHU01000004">
    <property type="protein sequence ID" value="PKZ29294.1"/>
    <property type="molecule type" value="Genomic_DNA"/>
</dbReference>
<dbReference type="InterPro" id="IPR007197">
    <property type="entry name" value="rSAM"/>
</dbReference>
<gene>
    <name evidence="7" type="ORF">CYJ41_05505</name>
</gene>
<dbReference type="InterPro" id="IPR058240">
    <property type="entry name" value="rSAM_sf"/>
</dbReference>
<proteinExistence type="predicted"/>
<dbReference type="Pfam" id="PF04055">
    <property type="entry name" value="Radical_SAM"/>
    <property type="match status" value="1"/>
</dbReference>
<evidence type="ECO:0000256" key="4">
    <source>
        <dbReference type="ARBA" id="ARBA00023004"/>
    </source>
</evidence>
<keyword evidence="5" id="KW-0411">Iron-sulfur</keyword>
<dbReference type="Proteomes" id="UP000234639">
    <property type="component" value="Unassembled WGS sequence"/>
</dbReference>
<dbReference type="GO" id="GO:0005737">
    <property type="term" value="C:cytoplasm"/>
    <property type="evidence" value="ECO:0007669"/>
    <property type="project" value="TreeGrafter"/>
</dbReference>
<dbReference type="GO" id="GO:0003824">
    <property type="term" value="F:catalytic activity"/>
    <property type="evidence" value="ECO:0007669"/>
    <property type="project" value="InterPro"/>
</dbReference>
<evidence type="ECO:0000256" key="5">
    <source>
        <dbReference type="ARBA" id="ARBA00023014"/>
    </source>
</evidence>
<comment type="caution">
    <text evidence="7">The sequence shown here is derived from an EMBL/GenBank/DDBJ whole genome shotgun (WGS) entry which is preliminary data.</text>
</comment>
<evidence type="ECO:0000256" key="2">
    <source>
        <dbReference type="ARBA" id="ARBA00022691"/>
    </source>
</evidence>
<dbReference type="Gene3D" id="3.20.20.70">
    <property type="entry name" value="Aldolase class I"/>
    <property type="match status" value="1"/>
</dbReference>
<dbReference type="PANTHER" id="PTHR13932:SF5">
    <property type="entry name" value="RADICAL S-ADENOSYL METHIONINE DOMAIN-CONTAINING PROTEIN 1, MITOCHONDRIAL"/>
    <property type="match status" value="1"/>
</dbReference>
<dbReference type="SMART" id="SM00729">
    <property type="entry name" value="Elp3"/>
    <property type="match status" value="1"/>
</dbReference>
<reference evidence="7 8" key="1">
    <citation type="submission" date="2017-12" db="EMBL/GenBank/DDBJ databases">
        <title>Phylogenetic diversity of female urinary microbiome.</title>
        <authorList>
            <person name="Thomas-White K."/>
            <person name="Wolfe A.J."/>
        </authorList>
    </citation>
    <scope>NUCLEOTIDE SEQUENCE [LARGE SCALE GENOMIC DNA]</scope>
    <source>
        <strain evidence="7 8">UMB0112</strain>
    </source>
</reference>
<organism evidence="7 8">
    <name type="scientific">Campylobacter ureolyticus</name>
    <dbReference type="NCBI Taxonomy" id="827"/>
    <lineage>
        <taxon>Bacteria</taxon>
        <taxon>Pseudomonadati</taxon>
        <taxon>Campylobacterota</taxon>
        <taxon>Epsilonproteobacteria</taxon>
        <taxon>Campylobacterales</taxon>
        <taxon>Campylobacteraceae</taxon>
        <taxon>Campylobacter</taxon>
    </lineage>
</organism>
<evidence type="ECO:0000256" key="1">
    <source>
        <dbReference type="ARBA" id="ARBA00001966"/>
    </source>
</evidence>
<dbReference type="GO" id="GO:0051539">
    <property type="term" value="F:4 iron, 4 sulfur cluster binding"/>
    <property type="evidence" value="ECO:0007669"/>
    <property type="project" value="TreeGrafter"/>
</dbReference>
<dbReference type="AlphaFoldDB" id="A0A2I1NA76"/>
<feature type="domain" description="Radical SAM core" evidence="6">
    <location>
        <begin position="32"/>
        <end position="270"/>
    </location>
</feature>
<dbReference type="PANTHER" id="PTHR13932">
    <property type="entry name" value="COPROPORPHYRINIGEN III OXIDASE"/>
    <property type="match status" value="1"/>
</dbReference>
<dbReference type="SFLD" id="SFLDG01065">
    <property type="entry name" value="anaerobic_coproporphyrinogen-I"/>
    <property type="match status" value="1"/>
</dbReference>
<dbReference type="InterPro" id="IPR013785">
    <property type="entry name" value="Aldolase_TIM"/>
</dbReference>
<dbReference type="SFLD" id="SFLDS00029">
    <property type="entry name" value="Radical_SAM"/>
    <property type="match status" value="1"/>
</dbReference>
<keyword evidence="2" id="KW-0949">S-adenosyl-L-methionine</keyword>
<evidence type="ECO:0000313" key="7">
    <source>
        <dbReference type="EMBL" id="PKZ29294.1"/>
    </source>
</evidence>
<dbReference type="RefSeq" id="WP_101637308.1">
    <property type="nucleotide sequence ID" value="NZ_JAPXGK010000002.1"/>
</dbReference>
<evidence type="ECO:0000259" key="6">
    <source>
        <dbReference type="PROSITE" id="PS51918"/>
    </source>
</evidence>
<dbReference type="InterPro" id="IPR034505">
    <property type="entry name" value="Coproporphyrinogen-III_oxidase"/>
</dbReference>
<keyword evidence="4" id="KW-0408">Iron</keyword>